<dbReference type="Pfam" id="PF00300">
    <property type="entry name" value="His_Phos_1"/>
    <property type="match status" value="1"/>
</dbReference>
<accession>A0A1H0NRL2</accession>
<proteinExistence type="predicted"/>
<dbReference type="SMART" id="SM00855">
    <property type="entry name" value="PGAM"/>
    <property type="match status" value="1"/>
</dbReference>
<dbReference type="Proteomes" id="UP000198741">
    <property type="component" value="Chromosome I"/>
</dbReference>
<reference evidence="1 2" key="1">
    <citation type="submission" date="2016-10" db="EMBL/GenBank/DDBJ databases">
        <authorList>
            <person name="de Groot N.N."/>
        </authorList>
    </citation>
    <scope>NUCLEOTIDE SEQUENCE [LARGE SCALE GENOMIC DNA]</scope>
    <source>
        <strain evidence="2">P4-7,KCTC 19426,CECT 7604</strain>
    </source>
</reference>
<keyword evidence="2" id="KW-1185">Reference proteome</keyword>
<dbReference type="InterPro" id="IPR029033">
    <property type="entry name" value="His_PPase_superfam"/>
</dbReference>
<name>A0A1H0NRL2_9ACTN</name>
<evidence type="ECO:0000313" key="2">
    <source>
        <dbReference type="Proteomes" id="UP000198741"/>
    </source>
</evidence>
<dbReference type="EMBL" id="LT629710">
    <property type="protein sequence ID" value="SDO95309.1"/>
    <property type="molecule type" value="Genomic_DNA"/>
</dbReference>
<dbReference type="CDD" id="cd07067">
    <property type="entry name" value="HP_PGM_like"/>
    <property type="match status" value="1"/>
</dbReference>
<dbReference type="RefSeq" id="WP_172832268.1">
    <property type="nucleotide sequence ID" value="NZ_LT629710.1"/>
</dbReference>
<dbReference type="STRING" id="1090615.SAMN04515671_2460"/>
<dbReference type="InterPro" id="IPR013078">
    <property type="entry name" value="His_Pase_superF_clade-1"/>
</dbReference>
<dbReference type="SUPFAM" id="SSF53254">
    <property type="entry name" value="Phosphoglycerate mutase-like"/>
    <property type="match status" value="1"/>
</dbReference>
<dbReference type="Gene3D" id="3.40.50.1240">
    <property type="entry name" value="Phosphoglycerate mutase-like"/>
    <property type="match status" value="1"/>
</dbReference>
<dbReference type="AlphaFoldDB" id="A0A1H0NRL2"/>
<protein>
    <submittedName>
        <fullName evidence="1">Broad specificity phosphatase PhoE</fullName>
    </submittedName>
</protein>
<organism evidence="1 2">
    <name type="scientific">Nakamurella panacisegetis</name>
    <dbReference type="NCBI Taxonomy" id="1090615"/>
    <lineage>
        <taxon>Bacteria</taxon>
        <taxon>Bacillati</taxon>
        <taxon>Actinomycetota</taxon>
        <taxon>Actinomycetes</taxon>
        <taxon>Nakamurellales</taxon>
        <taxon>Nakamurellaceae</taxon>
        <taxon>Nakamurella</taxon>
    </lineage>
</organism>
<gene>
    <name evidence="1" type="ORF">SAMN04515671_2460</name>
</gene>
<sequence length="217" mass="23466">MSRTVVHLLRHGKVHNPSGILYGRLPGFRLAASGRAMAEGIADHLADHDITYIAASSLIRAQETAAPLAARKGIDVVTDDRVIEAGNQFEGMRVAVGDGALRQPKHWLKLRNPFLPSWGEPYLTIAHRMVGAIYSAVQKADGHEALLVSHQLPIVTVRRYLEGRRLWHNPTNRECSVASVTSLTFDDGVFAGLTYAEPVAHIAAVDDAGVPQPGTAS</sequence>
<evidence type="ECO:0000313" key="1">
    <source>
        <dbReference type="EMBL" id="SDO95309.1"/>
    </source>
</evidence>